<sequence length="419" mass="47012">MPDQRWVFMTPWCVALESRLHLLIEAGESHGWSGFARLLKLNLPARTNGEDFRKIREALALLGAVAHADEAAFLYLLEHYCGVTMADGPLPIFIEEKISVEFYLDFGQDNPDYNDLVRLCGVQQRDQASNAYEMALAKIAKLHSAIKERGTGLDLKIPVRVRFYPNGTMDGAEDIAKAEKIRLTYDTEIRDGLPRFLGTIGSSLEHLVLSEPSEALDVAMILRSCPNLHQLCLCGRLIELQLNLNNYVFDPDSPLLGNKWNQVAEISKCLSNTNNDLVRCVRPLRVQLAIPKGALGYVSGSHKGKLNAVLRMLKTNQYLERIHLIVPIKYENYRKAFSQHHLTPTTQASPLDLNVKLAFLSVTVSRKKPTTAIGNKTRKQSHSGYQLDKLDVLVFSKIFGFAAPPVLRQVAFRAVHPLF</sequence>
<protein>
    <submittedName>
        <fullName evidence="1">Uncharacterized protein</fullName>
    </submittedName>
</protein>
<dbReference type="AlphaFoldDB" id="A0A6A3KX28"/>
<name>A0A6A3KX28_9STRA</name>
<proteinExistence type="predicted"/>
<accession>A0A6A3KX28</accession>
<gene>
    <name evidence="1" type="ORF">PR002_g14945</name>
</gene>
<organism evidence="1 2">
    <name type="scientific">Phytophthora rubi</name>
    <dbReference type="NCBI Taxonomy" id="129364"/>
    <lineage>
        <taxon>Eukaryota</taxon>
        <taxon>Sar</taxon>
        <taxon>Stramenopiles</taxon>
        <taxon>Oomycota</taxon>
        <taxon>Peronosporomycetes</taxon>
        <taxon>Peronosporales</taxon>
        <taxon>Peronosporaceae</taxon>
        <taxon>Phytophthora</taxon>
    </lineage>
</organism>
<comment type="caution">
    <text evidence="1">The sequence shown here is derived from an EMBL/GenBank/DDBJ whole genome shotgun (WGS) entry which is preliminary data.</text>
</comment>
<dbReference type="Proteomes" id="UP000435112">
    <property type="component" value="Unassembled WGS sequence"/>
</dbReference>
<evidence type="ECO:0000313" key="1">
    <source>
        <dbReference type="EMBL" id="KAE9011932.1"/>
    </source>
</evidence>
<evidence type="ECO:0000313" key="2">
    <source>
        <dbReference type="Proteomes" id="UP000435112"/>
    </source>
</evidence>
<dbReference type="OrthoDB" id="129639at2759"/>
<reference evidence="1 2" key="1">
    <citation type="submission" date="2018-09" db="EMBL/GenBank/DDBJ databases">
        <title>Genomic investigation of the strawberry pathogen Phytophthora fragariae indicates pathogenicity is determined by transcriptional variation in three key races.</title>
        <authorList>
            <person name="Adams T.M."/>
            <person name="Armitage A.D."/>
            <person name="Sobczyk M.K."/>
            <person name="Bates H.J."/>
            <person name="Dunwell J.M."/>
            <person name="Nellist C.F."/>
            <person name="Harrison R.J."/>
        </authorList>
    </citation>
    <scope>NUCLEOTIDE SEQUENCE [LARGE SCALE GENOMIC DNA]</scope>
    <source>
        <strain evidence="1 2">SCRP324</strain>
    </source>
</reference>
<dbReference type="EMBL" id="QXFU01001059">
    <property type="protein sequence ID" value="KAE9011932.1"/>
    <property type="molecule type" value="Genomic_DNA"/>
</dbReference>